<dbReference type="EC" id="3.2.1.40" evidence="2"/>
<dbReference type="Pfam" id="PF05592">
    <property type="entry name" value="Bac_rhamnosid"/>
    <property type="match status" value="1"/>
</dbReference>
<dbReference type="Gene3D" id="1.50.10.10">
    <property type="match status" value="1"/>
</dbReference>
<dbReference type="Pfam" id="PF08531">
    <property type="entry name" value="Bac_rhamnosid_N"/>
    <property type="match status" value="1"/>
</dbReference>
<organism evidence="8 9">
    <name type="scientific">Compostibacter hankyongensis</name>
    <dbReference type="NCBI Taxonomy" id="1007089"/>
    <lineage>
        <taxon>Bacteria</taxon>
        <taxon>Pseudomonadati</taxon>
        <taxon>Bacteroidota</taxon>
        <taxon>Chitinophagia</taxon>
        <taxon>Chitinophagales</taxon>
        <taxon>Chitinophagaceae</taxon>
        <taxon>Compostibacter</taxon>
    </lineage>
</organism>
<sequence>MGIDAPRPGLSWTLVSEGRNRRQSAYELIVSDDKAAILQLKGNMWATGKVTTDRSLHIEYNGKPLQSFTRYFWRVRVYDQDGNASPWSSPQWFETAMLHAGDWKALWIGDGRKSFTKDEDFYQDDPMPLFRRVFYTGKKVASARLYICGLGYYEARINGRKIGDHVLDPGWTNYSKQLLYSVYDVTAAVHHGANAMGIMLGNGWYNPLPLRMWGSRNLRDALTTGMPCVKAQLRIVFTDGTVQTLVTDKGWKTMPGPVIRNSVYLGEHYDARLEQPGWAVPGTKAFKGQKDAVTVKGPSGKLTVQTQPPVKIIKVIRPVSMAEPKPGIYVFDMGQNFSGVARIHVHGPQGTTIVLRYGEDKYKDGNINVMTSVAGQIKNGNGGAGAPRIAWQEDRYTLKGKGHETWAPSFTFHGFRYIEVSGWPGKPSLQDIEGLCMSADVEPAGTFGSSNPMFNRLSRNIRWTFRNNMFSVQSDCPAREKFGYGGDLFCTCNAFMFDFNMANFYRKTLQDDVNDQRSGGGFTETAPYVGIADSGPGDHSGPMGFQLSFPYLMEQLYNFYGDKRLIAQYYKAFRREVEFLREHTENYLSDADLGDHESLDKPSKAFTASAFYYHHVKLIAAFAKLLGKKADAERYGALENRIRQAIIRRFYTAGTGKFDSASQSAQAFGLWYGLVVGQEKKKSLDILLDNIDRHDVHLTTGIFGTKMLLDLLRREDRNDVAYRIADQRTFPGWGYMIDHGATTLWETWAYSDNVYSQDHPMFGSVNEWFYRSLLGINPGAPGFKKIIIKPQPAGDLTYAQGSYLSVRGPITSSWKIAGSRFQLQIRIPANTTAEVWLPAASDKHITESGKPVSGIPGIAFQRMEGNYAVFNIGSGEYRFETDYRK</sequence>
<dbReference type="InterPro" id="IPR013737">
    <property type="entry name" value="Bac_rhamnosid_N"/>
</dbReference>
<gene>
    <name evidence="8" type="ORF">GCM10023143_12930</name>
</gene>
<name>A0ABP8FLU1_9BACT</name>
<evidence type="ECO:0000259" key="6">
    <source>
        <dbReference type="Pfam" id="PF17389"/>
    </source>
</evidence>
<dbReference type="Pfam" id="PF17389">
    <property type="entry name" value="Bac_rhamnosid6H"/>
    <property type="match status" value="1"/>
</dbReference>
<dbReference type="InterPro" id="IPR035396">
    <property type="entry name" value="Bac_rhamnosid6H"/>
</dbReference>
<comment type="caution">
    <text evidence="8">The sequence shown here is derived from an EMBL/GenBank/DDBJ whole genome shotgun (WGS) entry which is preliminary data.</text>
</comment>
<evidence type="ECO:0000259" key="4">
    <source>
        <dbReference type="Pfam" id="PF05592"/>
    </source>
</evidence>
<dbReference type="Proteomes" id="UP001501207">
    <property type="component" value="Unassembled WGS sequence"/>
</dbReference>
<proteinExistence type="predicted"/>
<evidence type="ECO:0000313" key="8">
    <source>
        <dbReference type="EMBL" id="GAA4306795.1"/>
    </source>
</evidence>
<dbReference type="GO" id="GO:0016787">
    <property type="term" value="F:hydrolase activity"/>
    <property type="evidence" value="ECO:0007669"/>
    <property type="project" value="UniProtKB-KW"/>
</dbReference>
<feature type="domain" description="Alpha-L-rhamnosidase C-terminal" evidence="7">
    <location>
        <begin position="775"/>
        <end position="849"/>
    </location>
</feature>
<evidence type="ECO:0000256" key="2">
    <source>
        <dbReference type="ARBA" id="ARBA00012652"/>
    </source>
</evidence>
<feature type="domain" description="Bacterial alpha-L-rhamnosidase N-terminal" evidence="5">
    <location>
        <begin position="138"/>
        <end position="313"/>
    </location>
</feature>
<evidence type="ECO:0000256" key="1">
    <source>
        <dbReference type="ARBA" id="ARBA00001445"/>
    </source>
</evidence>
<reference evidence="9" key="1">
    <citation type="journal article" date="2019" name="Int. J. Syst. Evol. Microbiol.">
        <title>The Global Catalogue of Microorganisms (GCM) 10K type strain sequencing project: providing services to taxonomists for standard genome sequencing and annotation.</title>
        <authorList>
            <consortium name="The Broad Institute Genomics Platform"/>
            <consortium name="The Broad Institute Genome Sequencing Center for Infectious Disease"/>
            <person name="Wu L."/>
            <person name="Ma J."/>
        </authorList>
    </citation>
    <scope>NUCLEOTIDE SEQUENCE [LARGE SCALE GENOMIC DNA]</scope>
    <source>
        <strain evidence="9">JCM 17664</strain>
    </source>
</reference>
<dbReference type="Pfam" id="PF17390">
    <property type="entry name" value="Bac_rhamnosid_C"/>
    <property type="match status" value="1"/>
</dbReference>
<dbReference type="PANTHER" id="PTHR33307">
    <property type="entry name" value="ALPHA-RHAMNOSIDASE (EUROFUNG)"/>
    <property type="match status" value="1"/>
</dbReference>
<evidence type="ECO:0000259" key="7">
    <source>
        <dbReference type="Pfam" id="PF17390"/>
    </source>
</evidence>
<dbReference type="InterPro" id="IPR012341">
    <property type="entry name" value="6hp_glycosidase-like_sf"/>
</dbReference>
<accession>A0ABP8FLU1</accession>
<keyword evidence="3 8" id="KW-0378">Hydrolase</keyword>
<keyword evidence="9" id="KW-1185">Reference proteome</keyword>
<dbReference type="InterPro" id="IPR008928">
    <property type="entry name" value="6-hairpin_glycosidase_sf"/>
</dbReference>
<comment type="catalytic activity">
    <reaction evidence="1">
        <text>Hydrolysis of terminal non-reducing alpha-L-rhamnose residues in alpha-L-rhamnosides.</text>
        <dbReference type="EC" id="3.2.1.40"/>
    </reaction>
</comment>
<evidence type="ECO:0000256" key="3">
    <source>
        <dbReference type="ARBA" id="ARBA00022801"/>
    </source>
</evidence>
<dbReference type="Gene3D" id="2.60.40.10">
    <property type="entry name" value="Immunoglobulins"/>
    <property type="match status" value="1"/>
</dbReference>
<dbReference type="Gene3D" id="2.60.420.10">
    <property type="entry name" value="Maltose phosphorylase, domain 3"/>
    <property type="match status" value="1"/>
</dbReference>
<dbReference type="EMBL" id="BAABFN010000002">
    <property type="protein sequence ID" value="GAA4306795.1"/>
    <property type="molecule type" value="Genomic_DNA"/>
</dbReference>
<feature type="domain" description="Alpha-L-rhamnosidase six-hairpin glycosidase" evidence="6">
    <location>
        <begin position="444"/>
        <end position="772"/>
    </location>
</feature>
<dbReference type="SUPFAM" id="SSF49265">
    <property type="entry name" value="Fibronectin type III"/>
    <property type="match status" value="1"/>
</dbReference>
<dbReference type="InterPro" id="IPR013783">
    <property type="entry name" value="Ig-like_fold"/>
</dbReference>
<dbReference type="InterPro" id="IPR008902">
    <property type="entry name" value="Rhamnosid_concanavalin"/>
</dbReference>
<dbReference type="InterPro" id="IPR035398">
    <property type="entry name" value="Bac_rhamnosid_C"/>
</dbReference>
<evidence type="ECO:0000259" key="5">
    <source>
        <dbReference type="Pfam" id="PF08531"/>
    </source>
</evidence>
<dbReference type="InterPro" id="IPR036116">
    <property type="entry name" value="FN3_sf"/>
</dbReference>
<dbReference type="RefSeq" id="WP_344977297.1">
    <property type="nucleotide sequence ID" value="NZ_BAABFN010000002.1"/>
</dbReference>
<protein>
    <recommendedName>
        <fullName evidence="2">alpha-L-rhamnosidase</fullName>
        <ecNumber evidence="2">3.2.1.40</ecNumber>
    </recommendedName>
</protein>
<evidence type="ECO:0000313" key="9">
    <source>
        <dbReference type="Proteomes" id="UP001501207"/>
    </source>
</evidence>
<dbReference type="PIRSF" id="PIRSF010631">
    <property type="entry name" value="A-rhamnsds"/>
    <property type="match status" value="1"/>
</dbReference>
<dbReference type="InterPro" id="IPR016007">
    <property type="entry name" value="Alpha_rhamnosid"/>
</dbReference>
<dbReference type="SUPFAM" id="SSF48208">
    <property type="entry name" value="Six-hairpin glycosidases"/>
    <property type="match status" value="1"/>
</dbReference>
<dbReference type="Pfam" id="PF25788">
    <property type="entry name" value="Ig_Rha78A_N"/>
    <property type="match status" value="1"/>
</dbReference>
<dbReference type="PANTHER" id="PTHR33307:SF6">
    <property type="entry name" value="ALPHA-RHAMNOSIDASE (EUROFUNG)-RELATED"/>
    <property type="match status" value="1"/>
</dbReference>
<feature type="domain" description="Alpha-L-rhamnosidase concanavalin-like" evidence="4">
    <location>
        <begin position="325"/>
        <end position="437"/>
    </location>
</feature>
<dbReference type="Gene3D" id="2.60.120.260">
    <property type="entry name" value="Galactose-binding domain-like"/>
    <property type="match status" value="2"/>
</dbReference>